<keyword evidence="1" id="KW-0472">Membrane</keyword>
<evidence type="ECO:0000256" key="1">
    <source>
        <dbReference type="SAM" id="Phobius"/>
    </source>
</evidence>
<evidence type="ECO:0008006" key="3">
    <source>
        <dbReference type="Google" id="ProtNLM"/>
    </source>
</evidence>
<dbReference type="InterPro" id="IPR031876">
    <property type="entry name" value="DUF4760"/>
</dbReference>
<sequence>MIELNIETISIILACGSIIVGVASVVDKNRREIKTREANLFMQSRPNATKEGLKSLQEVMIRQDWTTWDEYKEKYSSKVNPEAAAEVVYITGVFQTWGVLVREKLIDPKLIYRTFPRAPIRYWERLKPYVMGVRELYGNPHEFDAFEWLDNKMKEMLKEEGKGELIKTFKERREI</sequence>
<dbReference type="AlphaFoldDB" id="G9BAP9"/>
<accession>G9BAP9</accession>
<gene>
    <name evidence="2" type="ORF">E37-7F_22</name>
</gene>
<organism evidence="2">
    <name type="scientific">uncultured marine crenarchaeote E37-7F</name>
    <dbReference type="NCBI Taxonomy" id="907717"/>
    <lineage>
        <taxon>Archaea</taxon>
        <taxon>Candidatus Bathyarchaeota</taxon>
        <taxon>environmental samples</taxon>
    </lineage>
</organism>
<reference evidence="2" key="1">
    <citation type="journal article" date="2012" name="Environ. Microbiol.">
        <title>Genetic structure of three fosmid-fragments encoding 16S rRNA genes of the Miscellaneous Crenarchaeotic Group (MCG): implications for physiology and evolution of marine sedimentary archaea.</title>
        <authorList>
            <person name="Li P.Y."/>
            <person name="Xie B.B."/>
            <person name="Zhang X.Y."/>
            <person name="Qin Q.L."/>
            <person name="Dang H.Y."/>
            <person name="Wang X.M."/>
            <person name="Chen X.L."/>
            <person name="Yu J."/>
            <person name="Zhang Y.Z."/>
        </authorList>
    </citation>
    <scope>NUCLEOTIDE SEQUENCE</scope>
</reference>
<dbReference type="Pfam" id="PF15956">
    <property type="entry name" value="DUF4760"/>
    <property type="match status" value="1"/>
</dbReference>
<proteinExistence type="predicted"/>
<dbReference type="EMBL" id="HQ214611">
    <property type="protein sequence ID" value="ADQ54405.1"/>
    <property type="molecule type" value="Genomic_DNA"/>
</dbReference>
<feature type="transmembrane region" description="Helical" evidence="1">
    <location>
        <begin position="6"/>
        <end position="26"/>
    </location>
</feature>
<protein>
    <recommendedName>
        <fullName evidence="3">DUF4760 domain-containing protein</fullName>
    </recommendedName>
</protein>
<keyword evidence="1" id="KW-1133">Transmembrane helix</keyword>
<evidence type="ECO:0000313" key="2">
    <source>
        <dbReference type="EMBL" id="ADQ54405.1"/>
    </source>
</evidence>
<name>G9BAP9_9ARCH</name>
<keyword evidence="1" id="KW-0812">Transmembrane</keyword>